<evidence type="ECO:0000256" key="1">
    <source>
        <dbReference type="ARBA" id="ARBA00022801"/>
    </source>
</evidence>
<sequence>MLSDKGNNPHVLVMTATPIPRTLALILYGDLDISIIDSMPPGRQKISTYSVNTSFRSRIYSFIDKQVENGSQAYIICPMVEENEKIEAESVIEYAEKLNDTVLSKRRIAFVHGRMKSGEKDIILKDFAAGKTDILISTTVIEVGINVPNATVMLVENAERFGLAQLHQLRGRVGRGSAQSYCVLLTDGKNKITDERMKVMTSTTDGFLISETDLKLRGPGEFFGTRQHGLPNLKIANMFSDMYILKNAQSAAEQIMLSDENLEKEENFELKKELNRDIITTNLGI</sequence>
<keyword evidence="2 4" id="KW-0347">Helicase</keyword>
<dbReference type="PANTHER" id="PTHR47964">
    <property type="entry name" value="ATP-DEPENDENT DNA HELICASE HOMOLOG RECG, CHLOROPLASTIC"/>
    <property type="match status" value="1"/>
</dbReference>
<dbReference type="Pfam" id="PF00271">
    <property type="entry name" value="Helicase_C"/>
    <property type="match status" value="1"/>
</dbReference>
<evidence type="ECO:0000313" key="4">
    <source>
        <dbReference type="EMBL" id="MPM52333.1"/>
    </source>
</evidence>
<dbReference type="InterPro" id="IPR001650">
    <property type="entry name" value="Helicase_C-like"/>
</dbReference>
<evidence type="ECO:0000256" key="2">
    <source>
        <dbReference type="ARBA" id="ARBA00022806"/>
    </source>
</evidence>
<dbReference type="Pfam" id="PF19833">
    <property type="entry name" value="RecG_dom3_C"/>
    <property type="match status" value="1"/>
</dbReference>
<comment type="caution">
    <text evidence="4">The sequence shown here is derived from an EMBL/GenBank/DDBJ whole genome shotgun (WGS) entry which is preliminary data.</text>
</comment>
<dbReference type="EC" id="3.6.4.12" evidence="4"/>
<keyword evidence="1 4" id="KW-0378">Hydrolase</keyword>
<organism evidence="4">
    <name type="scientific">bioreactor metagenome</name>
    <dbReference type="NCBI Taxonomy" id="1076179"/>
    <lineage>
        <taxon>unclassified sequences</taxon>
        <taxon>metagenomes</taxon>
        <taxon>ecological metagenomes</taxon>
    </lineage>
</organism>
<keyword evidence="2 4" id="KW-0067">ATP-binding</keyword>
<keyword evidence="2 4" id="KW-0547">Nucleotide-binding</keyword>
<dbReference type="SMART" id="SM00490">
    <property type="entry name" value="HELICc"/>
    <property type="match status" value="1"/>
</dbReference>
<accession>A0A645AN99</accession>
<dbReference type="GO" id="GO:0006281">
    <property type="term" value="P:DNA repair"/>
    <property type="evidence" value="ECO:0007669"/>
    <property type="project" value="InterPro"/>
</dbReference>
<dbReference type="SUPFAM" id="SSF52540">
    <property type="entry name" value="P-loop containing nucleoside triphosphate hydrolases"/>
    <property type="match status" value="2"/>
</dbReference>
<reference evidence="4" key="1">
    <citation type="submission" date="2019-08" db="EMBL/GenBank/DDBJ databases">
        <authorList>
            <person name="Kucharzyk K."/>
            <person name="Murdoch R.W."/>
            <person name="Higgins S."/>
            <person name="Loffler F."/>
        </authorList>
    </citation>
    <scope>NUCLEOTIDE SEQUENCE</scope>
</reference>
<dbReference type="PROSITE" id="PS51194">
    <property type="entry name" value="HELICASE_CTER"/>
    <property type="match status" value="1"/>
</dbReference>
<gene>
    <name evidence="4" type="primary">recG_25</name>
    <name evidence="4" type="ORF">SDC9_99092</name>
</gene>
<dbReference type="AlphaFoldDB" id="A0A645AN99"/>
<dbReference type="EMBL" id="VSSQ01013815">
    <property type="protein sequence ID" value="MPM52333.1"/>
    <property type="molecule type" value="Genomic_DNA"/>
</dbReference>
<evidence type="ECO:0000259" key="3">
    <source>
        <dbReference type="PROSITE" id="PS51194"/>
    </source>
</evidence>
<dbReference type="InterPro" id="IPR047112">
    <property type="entry name" value="RecG/Mfd"/>
</dbReference>
<proteinExistence type="predicted"/>
<dbReference type="Gene3D" id="3.40.50.300">
    <property type="entry name" value="P-loop containing nucleotide triphosphate hydrolases"/>
    <property type="match status" value="2"/>
</dbReference>
<dbReference type="InterPro" id="IPR027417">
    <property type="entry name" value="P-loop_NTPase"/>
</dbReference>
<feature type="domain" description="Helicase C-terminal" evidence="3">
    <location>
        <begin position="58"/>
        <end position="215"/>
    </location>
</feature>
<dbReference type="GO" id="GO:0003678">
    <property type="term" value="F:DNA helicase activity"/>
    <property type="evidence" value="ECO:0007669"/>
    <property type="project" value="UniProtKB-EC"/>
</dbReference>
<dbReference type="GO" id="GO:0016787">
    <property type="term" value="F:hydrolase activity"/>
    <property type="evidence" value="ECO:0007669"/>
    <property type="project" value="UniProtKB-KW"/>
</dbReference>
<dbReference type="InterPro" id="IPR045562">
    <property type="entry name" value="RecG_dom3_C"/>
</dbReference>
<dbReference type="PANTHER" id="PTHR47964:SF1">
    <property type="entry name" value="ATP-DEPENDENT DNA HELICASE HOMOLOG RECG, CHLOROPLASTIC"/>
    <property type="match status" value="1"/>
</dbReference>
<name>A0A645AN99_9ZZZZ</name>
<protein>
    <submittedName>
        <fullName evidence="4">ATP-dependent DNA helicase RecG</fullName>
        <ecNumber evidence="4">3.6.4.12</ecNumber>
    </submittedName>
</protein>